<dbReference type="OrthoDB" id="21828at2"/>
<dbReference type="InterPro" id="IPR037185">
    <property type="entry name" value="EmrE-like"/>
</dbReference>
<evidence type="ECO:0000256" key="6">
    <source>
        <dbReference type="ARBA" id="ARBA00023136"/>
    </source>
</evidence>
<accession>A0A1H3XLB2</accession>
<dbReference type="RefSeq" id="WP_093042287.1">
    <property type="nucleotide sequence ID" value="NZ_FNQR01000002.1"/>
</dbReference>
<dbReference type="EMBL" id="FNQR01000002">
    <property type="protein sequence ID" value="SDZ99328.1"/>
    <property type="molecule type" value="Genomic_DNA"/>
</dbReference>
<evidence type="ECO:0000313" key="9">
    <source>
        <dbReference type="EMBL" id="SDZ99328.1"/>
    </source>
</evidence>
<organism evidence="9 10">
    <name type="scientific">Thalassobacillus cyri</name>
    <dbReference type="NCBI Taxonomy" id="571932"/>
    <lineage>
        <taxon>Bacteria</taxon>
        <taxon>Bacillati</taxon>
        <taxon>Bacillota</taxon>
        <taxon>Bacilli</taxon>
        <taxon>Bacillales</taxon>
        <taxon>Bacillaceae</taxon>
        <taxon>Thalassobacillus</taxon>
    </lineage>
</organism>
<evidence type="ECO:0000256" key="2">
    <source>
        <dbReference type="ARBA" id="ARBA00022448"/>
    </source>
</evidence>
<evidence type="ECO:0000256" key="5">
    <source>
        <dbReference type="ARBA" id="ARBA00022989"/>
    </source>
</evidence>
<dbReference type="FunFam" id="1.10.3730.20:FF:000001">
    <property type="entry name" value="Quaternary ammonium compound resistance transporter SugE"/>
    <property type="match status" value="1"/>
</dbReference>
<proteinExistence type="inferred from homology"/>
<comment type="subcellular location">
    <subcellularLocation>
        <location evidence="1 7">Cell membrane</location>
        <topology evidence="1 7">Multi-pass membrane protein</topology>
    </subcellularLocation>
</comment>
<keyword evidence="3" id="KW-1003">Cell membrane</keyword>
<dbReference type="GO" id="GO:0022857">
    <property type="term" value="F:transmembrane transporter activity"/>
    <property type="evidence" value="ECO:0007669"/>
    <property type="project" value="InterPro"/>
</dbReference>
<keyword evidence="5 8" id="KW-1133">Transmembrane helix</keyword>
<dbReference type="STRING" id="571932.SAMN05421743_102166"/>
<keyword evidence="4 7" id="KW-0812">Transmembrane</keyword>
<evidence type="ECO:0000256" key="8">
    <source>
        <dbReference type="SAM" id="Phobius"/>
    </source>
</evidence>
<feature type="transmembrane region" description="Helical" evidence="8">
    <location>
        <begin position="27"/>
        <end position="51"/>
    </location>
</feature>
<evidence type="ECO:0000256" key="1">
    <source>
        <dbReference type="ARBA" id="ARBA00004651"/>
    </source>
</evidence>
<evidence type="ECO:0000313" key="10">
    <source>
        <dbReference type="Proteomes" id="UP000198584"/>
    </source>
</evidence>
<dbReference type="InterPro" id="IPR000390">
    <property type="entry name" value="Small_drug/metabolite_transptr"/>
</dbReference>
<sequence>MRGYLLLAIAILAEIFGVTMLKMSQGFTALFPSFGVVAGYLFSFYCFSLALKTIPLSFAYAIWAGVGTAATALIGILVWDEAFNILTFSGITLVIGGIVLLNLSSHPNTAKKLSSNG</sequence>
<protein>
    <submittedName>
        <fullName evidence="9">Multidrug resistance protein EbrB</fullName>
    </submittedName>
</protein>
<dbReference type="AlphaFoldDB" id="A0A1H3XLB2"/>
<feature type="transmembrane region" description="Helical" evidence="8">
    <location>
        <begin position="58"/>
        <end position="79"/>
    </location>
</feature>
<dbReference type="PANTHER" id="PTHR30561:SF1">
    <property type="entry name" value="MULTIDRUG TRANSPORTER EMRE"/>
    <property type="match status" value="1"/>
</dbReference>
<gene>
    <name evidence="9" type="ORF">SAMN05421743_102166</name>
</gene>
<evidence type="ECO:0000256" key="7">
    <source>
        <dbReference type="RuleBase" id="RU003942"/>
    </source>
</evidence>
<keyword evidence="6 8" id="KW-0472">Membrane</keyword>
<name>A0A1H3XLB2_9BACI</name>
<feature type="transmembrane region" description="Helical" evidence="8">
    <location>
        <begin position="85"/>
        <end position="103"/>
    </location>
</feature>
<evidence type="ECO:0000256" key="4">
    <source>
        <dbReference type="ARBA" id="ARBA00022692"/>
    </source>
</evidence>
<dbReference type="Proteomes" id="UP000198584">
    <property type="component" value="Unassembled WGS sequence"/>
</dbReference>
<comment type="similarity">
    <text evidence="7">Belongs to the drug/metabolite transporter (DMT) superfamily. Small multidrug resistance (SMR) (TC 2.A.7.1) family.</text>
</comment>
<dbReference type="Pfam" id="PF00893">
    <property type="entry name" value="Multi_Drug_Res"/>
    <property type="match status" value="1"/>
</dbReference>
<dbReference type="PANTHER" id="PTHR30561">
    <property type="entry name" value="SMR FAMILY PROTON-DEPENDENT DRUG EFFLUX TRANSPORTER SUGE"/>
    <property type="match status" value="1"/>
</dbReference>
<dbReference type="Gene3D" id="1.10.3730.20">
    <property type="match status" value="1"/>
</dbReference>
<reference evidence="10" key="1">
    <citation type="submission" date="2016-10" db="EMBL/GenBank/DDBJ databases">
        <authorList>
            <person name="Varghese N."/>
            <person name="Submissions S."/>
        </authorList>
    </citation>
    <scope>NUCLEOTIDE SEQUENCE [LARGE SCALE GENOMIC DNA]</scope>
    <source>
        <strain evidence="10">CCM7597</strain>
    </source>
</reference>
<evidence type="ECO:0000256" key="3">
    <source>
        <dbReference type="ARBA" id="ARBA00022475"/>
    </source>
</evidence>
<keyword evidence="10" id="KW-1185">Reference proteome</keyword>
<dbReference type="SUPFAM" id="SSF103481">
    <property type="entry name" value="Multidrug resistance efflux transporter EmrE"/>
    <property type="match status" value="1"/>
</dbReference>
<dbReference type="InterPro" id="IPR045324">
    <property type="entry name" value="Small_multidrug_res"/>
</dbReference>
<keyword evidence="2" id="KW-0813">Transport</keyword>
<dbReference type="GO" id="GO:0005886">
    <property type="term" value="C:plasma membrane"/>
    <property type="evidence" value="ECO:0007669"/>
    <property type="project" value="UniProtKB-SubCell"/>
</dbReference>